<accession>A0A3S0Q178</accession>
<keyword evidence="1" id="KW-1133">Transmembrane helix</keyword>
<keyword evidence="1" id="KW-0812">Transmembrane</keyword>
<dbReference type="EMBL" id="RXHI01000014">
    <property type="protein sequence ID" value="RUA22570.1"/>
    <property type="molecule type" value="Genomic_DNA"/>
</dbReference>
<gene>
    <name evidence="2" type="ORF">DSL92_05090</name>
</gene>
<reference evidence="2" key="1">
    <citation type="submission" date="2018-12" db="EMBL/GenBank/DDBJ databases">
        <authorList>
            <person name="Jadhav K."/>
            <person name="Kushwaha B."/>
            <person name="Jadhav I."/>
        </authorList>
    </citation>
    <scope>NUCLEOTIDE SEQUENCE [LARGE SCALE GENOMIC DNA]</scope>
    <source>
        <strain evidence="2">SBS 10</strain>
    </source>
</reference>
<sequence>MARPYHPGADVPLIGALILLYADLLGPVAFSTRPAGGDLRGRDRGAVFRLLAVSLALGHEKAAP</sequence>
<evidence type="ECO:0000313" key="2">
    <source>
        <dbReference type="EMBL" id="RUA22570.1"/>
    </source>
</evidence>
<evidence type="ECO:0000256" key="1">
    <source>
        <dbReference type="SAM" id="Phobius"/>
    </source>
</evidence>
<organism evidence="2">
    <name type="scientific">Billgrantia gudaonensis</name>
    <dbReference type="NCBI Taxonomy" id="376427"/>
    <lineage>
        <taxon>Bacteria</taxon>
        <taxon>Pseudomonadati</taxon>
        <taxon>Pseudomonadota</taxon>
        <taxon>Gammaproteobacteria</taxon>
        <taxon>Oceanospirillales</taxon>
        <taxon>Halomonadaceae</taxon>
        <taxon>Billgrantia</taxon>
    </lineage>
</organism>
<keyword evidence="1" id="KW-0472">Membrane</keyword>
<feature type="transmembrane region" description="Helical" evidence="1">
    <location>
        <begin position="12"/>
        <end position="30"/>
    </location>
</feature>
<protein>
    <submittedName>
        <fullName evidence="2">Uncharacterized protein</fullName>
    </submittedName>
</protein>
<dbReference type="AlphaFoldDB" id="A0A3S0Q178"/>
<comment type="caution">
    <text evidence="2">The sequence shown here is derived from an EMBL/GenBank/DDBJ whole genome shotgun (WGS) entry which is preliminary data.</text>
</comment>
<name>A0A3S0Q178_9GAMM</name>
<proteinExistence type="predicted"/>